<dbReference type="OrthoDB" id="391995at2759"/>
<feature type="compositionally biased region" description="Basic and acidic residues" evidence="1">
    <location>
        <begin position="205"/>
        <end position="214"/>
    </location>
</feature>
<evidence type="ECO:0000256" key="1">
    <source>
        <dbReference type="SAM" id="MobiDB-lite"/>
    </source>
</evidence>
<feature type="region of interest" description="Disordered" evidence="1">
    <location>
        <begin position="315"/>
        <end position="389"/>
    </location>
</feature>
<protein>
    <submittedName>
        <fullName evidence="2">Uncharacterized protein</fullName>
    </submittedName>
</protein>
<feature type="compositionally biased region" description="Basic residues" evidence="1">
    <location>
        <begin position="185"/>
        <end position="204"/>
    </location>
</feature>
<accession>A0A1Y3DPV5</accession>
<comment type="caution">
    <text evidence="2">The sequence shown here is derived from an EMBL/GenBank/DDBJ whole genome shotgun (WGS) entry which is preliminary data.</text>
</comment>
<dbReference type="EMBL" id="NETL01000023">
    <property type="protein sequence ID" value="OTN66230.1"/>
    <property type="molecule type" value="Genomic_DNA"/>
</dbReference>
<dbReference type="OMA" id="CTFEYDH"/>
<feature type="region of interest" description="Disordered" evidence="1">
    <location>
        <begin position="144"/>
        <end position="238"/>
    </location>
</feature>
<dbReference type="Proteomes" id="UP000195012">
    <property type="component" value="Unassembled WGS sequence"/>
</dbReference>
<dbReference type="VEuPathDB" id="PlasmoDB:PKA1H_120072000"/>
<dbReference type="VEuPathDB" id="PlasmoDB:PKNH_1267500"/>
<feature type="compositionally biased region" description="Polar residues" evidence="1">
    <location>
        <begin position="216"/>
        <end position="229"/>
    </location>
</feature>
<feature type="compositionally biased region" description="Basic and acidic residues" evidence="1">
    <location>
        <begin position="264"/>
        <end position="279"/>
    </location>
</feature>
<evidence type="ECO:0000313" key="2">
    <source>
        <dbReference type="EMBL" id="OTN66230.1"/>
    </source>
</evidence>
<feature type="compositionally biased region" description="Low complexity" evidence="1">
    <location>
        <begin position="378"/>
        <end position="389"/>
    </location>
</feature>
<evidence type="ECO:0000313" key="3">
    <source>
        <dbReference type="Proteomes" id="UP000195012"/>
    </source>
</evidence>
<dbReference type="eggNOG" id="ENOG502S7CD">
    <property type="taxonomic scope" value="Eukaryota"/>
</dbReference>
<sequence>MGPPSEDTCCYCFGSTGGKPYHHVMWKSYKMCVQCKTNLKNCFSCERKIKEKISSRRCTPCCKSTYDNLCDICCELPIICCHKKVGDVIPEILYLLDLYMGIRVPPNFMTYQNIYTFNKEKFNDANHRFTFEYDHIGYAQSGESTKLNEVSAPGGDSPRNGENDKLIGGGDYKTEQNQKRDIKTLLRKLTRSRHGPKKRRKKKDIIKQTDEEAQRVNFSTPPKNNNSENNKVEGRYGGGHPLMSIAKERKENYTDSVSPHRKLPPTEDKNHINEKQERRRERKFHKLKKLVSTKSSLYNKATAPLLEYIKLLRSRKKESGKDRRGRISLQKTGATEEGEEKNNTTPDMEKKKKTRISTRISTRIDSKAATPEASQTVSKTTSKTAFKTASRTASRTAFKTAFKTATATARKSYHLDLVLSFSNQMKEEEIFTRLLHNELKCTDVLYLRNMLKHNEDGERTIASCNCVIVSQKKLLLLHEQNKMIHNYVYRNLELTEILPQNNEHIKLVDHVSLANSLPDISFYFYMSHELMHTYLWVSHLDTSVHFEKIKKIVKKLHMRSFHIESQNKRGGKFHKSLAYYLSPELEEALCVFASVQFMHHVREVNVGECERGHSYNFEDQSIHDRECELINYYIRTCERGGSPMYGKNYRELKRIMKNYTLVDILQIIGDIRRARFYPMVTLRLLRAVISFIRVVS</sequence>
<organism evidence="2 3">
    <name type="scientific">Plasmodium knowlesi</name>
    <dbReference type="NCBI Taxonomy" id="5850"/>
    <lineage>
        <taxon>Eukaryota</taxon>
        <taxon>Sar</taxon>
        <taxon>Alveolata</taxon>
        <taxon>Apicomplexa</taxon>
        <taxon>Aconoidasida</taxon>
        <taxon>Haemosporida</taxon>
        <taxon>Plasmodiidae</taxon>
        <taxon>Plasmodium</taxon>
        <taxon>Plasmodium (Plasmodium)</taxon>
    </lineage>
</organism>
<dbReference type="VEuPathDB" id="PlasmoDB:PKNOH_S09531400"/>
<name>A0A1Y3DPV5_PLAKN</name>
<feature type="compositionally biased region" description="Basic and acidic residues" evidence="1">
    <location>
        <begin position="172"/>
        <end position="184"/>
    </location>
</feature>
<feature type="region of interest" description="Disordered" evidence="1">
    <location>
        <begin position="250"/>
        <end position="282"/>
    </location>
</feature>
<reference evidence="2 3" key="1">
    <citation type="submission" date="2017-05" db="EMBL/GenBank/DDBJ databases">
        <title>PacBio assembly of a Plasmodium knowlesi genome sequence with Hi-C correction and manual annotation of the SICAvar gene family.</title>
        <authorList>
            <person name="Lapp S.A."/>
            <person name="Geraldo J.A."/>
            <person name="Chien J.-T."/>
            <person name="Ay F."/>
            <person name="Pakala S.B."/>
            <person name="Batugedara G."/>
            <person name="Humphrey J.C."/>
            <person name="Debarry J.D."/>
            <person name="Le Roch K.G."/>
            <person name="Galinski M.R."/>
            <person name="Kissinger J.C."/>
        </authorList>
    </citation>
    <scope>NUCLEOTIDE SEQUENCE [LARGE SCALE GENOMIC DNA]</scope>
    <source>
        <strain evidence="3">Malayan Strain Pk1 (A+)</strain>
    </source>
</reference>
<dbReference type="AlphaFoldDB" id="A0A1Y3DPV5"/>
<gene>
    <name evidence="2" type="ORF">PKNOH_S09531400</name>
</gene>
<proteinExistence type="predicted"/>